<organism evidence="1 2">
    <name type="scientific">Leptospira terpstrae serovar Hualin str. LT 11-33 = ATCC 700639</name>
    <dbReference type="NCBI Taxonomy" id="1257025"/>
    <lineage>
        <taxon>Bacteria</taxon>
        <taxon>Pseudomonadati</taxon>
        <taxon>Spirochaetota</taxon>
        <taxon>Spirochaetia</taxon>
        <taxon>Leptospirales</taxon>
        <taxon>Leptospiraceae</taxon>
        <taxon>Leptospira</taxon>
    </lineage>
</organism>
<dbReference type="EMBL" id="AOGW02000010">
    <property type="protein sequence ID" value="EMY61364.1"/>
    <property type="molecule type" value="Genomic_DNA"/>
</dbReference>
<evidence type="ECO:0000313" key="2">
    <source>
        <dbReference type="Proteomes" id="UP000012371"/>
    </source>
</evidence>
<sequence>MIWFPFKKKRYLTISEDAKDRIAEESKKLGKPQVLILTLKHDDFGVGSVLVGFSDRIESDSGMIRWTNPSDAILLSFGELKFDSGHFYFYPNIDLEWKKTPKPEIHKIISNYPFSKKPIYLERNEFFQLRPILSNCFQREGVTSVYLENNICQLEIQNLTAEKEKSISENILTYLSSLFESPLVK</sequence>
<dbReference type="OrthoDB" id="345545at2"/>
<keyword evidence="2" id="KW-1185">Reference proteome</keyword>
<proteinExistence type="predicted"/>
<dbReference type="RefSeq" id="WP_002974035.1">
    <property type="nucleotide sequence ID" value="NZ_AOGW02000010.1"/>
</dbReference>
<dbReference type="Proteomes" id="UP000012371">
    <property type="component" value="Unassembled WGS sequence"/>
</dbReference>
<reference evidence="1" key="1">
    <citation type="submission" date="2013-03" db="EMBL/GenBank/DDBJ databases">
        <authorList>
            <person name="Harkins D.M."/>
            <person name="Durkin A.S."/>
            <person name="Brinkac L.M."/>
            <person name="Haft D.H."/>
            <person name="Selengut J.D."/>
            <person name="Sanka R."/>
            <person name="DePew J."/>
            <person name="Purushe J."/>
            <person name="Hartskeerl R.A."/>
            <person name="Ahmed A."/>
            <person name="van der Linden H."/>
            <person name="Goris M.G.A."/>
            <person name="Vinetz J.M."/>
            <person name="Sutton G.G."/>
            <person name="Nierman W.C."/>
            <person name="Fouts D.E."/>
        </authorList>
    </citation>
    <scope>NUCLEOTIDE SEQUENCE [LARGE SCALE GENOMIC DNA]</scope>
    <source>
        <strain evidence="1">LT 11-33</strain>
    </source>
</reference>
<comment type="caution">
    <text evidence="1">The sequence shown here is derived from an EMBL/GenBank/DDBJ whole genome shotgun (WGS) entry which is preliminary data.</text>
</comment>
<accession>N1VNW2</accession>
<evidence type="ECO:0000313" key="1">
    <source>
        <dbReference type="EMBL" id="EMY61364.1"/>
    </source>
</evidence>
<dbReference type="AlphaFoldDB" id="N1VNW2"/>
<name>N1VNW2_9LEPT</name>
<gene>
    <name evidence="1" type="ORF">LEP1GSC203_1466</name>
</gene>
<protein>
    <submittedName>
        <fullName evidence="1">Uncharacterized protein</fullName>
    </submittedName>
</protein>